<reference evidence="2 3" key="1">
    <citation type="submission" date="2021-03" db="EMBL/GenBank/DDBJ databases">
        <title>Human Oral Microbial Genomes.</title>
        <authorList>
            <person name="Johnston C.D."/>
            <person name="Chen T."/>
            <person name="Dewhirst F.E."/>
        </authorList>
    </citation>
    <scope>NUCLEOTIDE SEQUENCE [LARGE SCALE GENOMIC DNA]</scope>
    <source>
        <strain evidence="2 3">DSMZ 100122</strain>
    </source>
</reference>
<protein>
    <submittedName>
        <fullName evidence="2">Uncharacterized protein</fullName>
    </submittedName>
</protein>
<feature type="transmembrane region" description="Helical" evidence="1">
    <location>
        <begin position="12"/>
        <end position="37"/>
    </location>
</feature>
<feature type="transmembrane region" description="Helical" evidence="1">
    <location>
        <begin position="43"/>
        <end position="63"/>
    </location>
</feature>
<gene>
    <name evidence="2" type="ORF">J5A65_14495</name>
</gene>
<proteinExistence type="predicted"/>
<evidence type="ECO:0000256" key="1">
    <source>
        <dbReference type="SAM" id="Phobius"/>
    </source>
</evidence>
<organism evidence="2 3">
    <name type="scientific">Arachnia rubra</name>
    <dbReference type="NCBI Taxonomy" id="1547448"/>
    <lineage>
        <taxon>Bacteria</taxon>
        <taxon>Bacillati</taxon>
        <taxon>Actinomycetota</taxon>
        <taxon>Actinomycetes</taxon>
        <taxon>Propionibacteriales</taxon>
        <taxon>Propionibacteriaceae</taxon>
        <taxon>Arachnia</taxon>
    </lineage>
</organism>
<evidence type="ECO:0000313" key="2">
    <source>
        <dbReference type="EMBL" id="QUC08093.1"/>
    </source>
</evidence>
<keyword evidence="3" id="KW-1185">Reference proteome</keyword>
<keyword evidence="1" id="KW-0472">Membrane</keyword>
<accession>A0ABX7Y6H6</accession>
<evidence type="ECO:0000313" key="3">
    <source>
        <dbReference type="Proteomes" id="UP000678513"/>
    </source>
</evidence>
<keyword evidence="1" id="KW-0812">Transmembrane</keyword>
<dbReference type="RefSeq" id="WP_212323591.1">
    <property type="nucleotide sequence ID" value="NZ_AP024463.1"/>
</dbReference>
<sequence length="120" mass="12837">MTIPEKSVPGPLKVAVFLKLGAVRLAMVLIVFLIFWGTGWVPVATAAQIAGLLGLVVLGMTGYEVFVSSADRPGTGFVIVTSVLMVVCFAFPLWGTEQLWPTVLSSATTGLLLTLLHRHR</sequence>
<keyword evidence="1" id="KW-1133">Transmembrane helix</keyword>
<dbReference type="Proteomes" id="UP000678513">
    <property type="component" value="Chromosome"/>
</dbReference>
<dbReference type="EMBL" id="CP072384">
    <property type="protein sequence ID" value="QUC08093.1"/>
    <property type="molecule type" value="Genomic_DNA"/>
</dbReference>
<feature type="transmembrane region" description="Helical" evidence="1">
    <location>
        <begin position="75"/>
        <end position="93"/>
    </location>
</feature>
<name>A0ABX7Y6H6_9ACTN</name>